<feature type="compositionally biased region" description="Low complexity" evidence="1">
    <location>
        <begin position="118"/>
        <end position="140"/>
    </location>
</feature>
<accession>A0A8X6P562</accession>
<reference evidence="2" key="1">
    <citation type="submission" date="2020-08" db="EMBL/GenBank/DDBJ databases">
        <title>Multicomponent nature underlies the extraordinary mechanical properties of spider dragline silk.</title>
        <authorList>
            <person name="Kono N."/>
            <person name="Nakamura H."/>
            <person name="Mori M."/>
            <person name="Yoshida Y."/>
            <person name="Ohtoshi R."/>
            <person name="Malay A.D."/>
            <person name="Moran D.A.P."/>
            <person name="Tomita M."/>
            <person name="Numata K."/>
            <person name="Arakawa K."/>
        </authorList>
    </citation>
    <scope>NUCLEOTIDE SEQUENCE</scope>
</reference>
<evidence type="ECO:0000256" key="1">
    <source>
        <dbReference type="SAM" id="MobiDB-lite"/>
    </source>
</evidence>
<dbReference type="EMBL" id="BMAW01016823">
    <property type="protein sequence ID" value="GFT50984.1"/>
    <property type="molecule type" value="Genomic_DNA"/>
</dbReference>
<dbReference type="AlphaFoldDB" id="A0A8X6P562"/>
<feature type="compositionally biased region" description="Low complexity" evidence="1">
    <location>
        <begin position="180"/>
        <end position="197"/>
    </location>
</feature>
<name>A0A8X6P562_NEPPI</name>
<evidence type="ECO:0000313" key="3">
    <source>
        <dbReference type="Proteomes" id="UP000887013"/>
    </source>
</evidence>
<organism evidence="2 3">
    <name type="scientific">Nephila pilipes</name>
    <name type="common">Giant wood spider</name>
    <name type="synonym">Nephila maculata</name>
    <dbReference type="NCBI Taxonomy" id="299642"/>
    <lineage>
        <taxon>Eukaryota</taxon>
        <taxon>Metazoa</taxon>
        <taxon>Ecdysozoa</taxon>
        <taxon>Arthropoda</taxon>
        <taxon>Chelicerata</taxon>
        <taxon>Arachnida</taxon>
        <taxon>Araneae</taxon>
        <taxon>Araneomorphae</taxon>
        <taxon>Entelegynae</taxon>
        <taxon>Araneoidea</taxon>
        <taxon>Nephilidae</taxon>
        <taxon>Nephila</taxon>
    </lineage>
</organism>
<keyword evidence="3" id="KW-1185">Reference proteome</keyword>
<feature type="region of interest" description="Disordered" evidence="1">
    <location>
        <begin position="180"/>
        <end position="211"/>
    </location>
</feature>
<comment type="caution">
    <text evidence="2">The sequence shown here is derived from an EMBL/GenBank/DDBJ whole genome shotgun (WGS) entry which is preliminary data.</text>
</comment>
<proteinExistence type="predicted"/>
<gene>
    <name evidence="2" type="ORF">NPIL_95511</name>
</gene>
<evidence type="ECO:0000313" key="2">
    <source>
        <dbReference type="EMBL" id="GFT50984.1"/>
    </source>
</evidence>
<sequence>TSAELSRRAGIYETVIDYIFIFFDERLPEIKKKAVQKLKDIYKDDIESFNFDDELDQFLLFLKENKDTMNTPNEIYPVAKEIVSTFPNVEILLKIFLTIPISNASVHGAPNLLPPGGPNSCNPPLSPSIKSNKSNDNNSDGFVTPPKRNTARKLTLTNNSQIEIKTKNKYQKLPTIEINQNSENSTQSNSENNTNENKNLPHPVMFKISQN</sequence>
<dbReference type="OrthoDB" id="6437610at2759"/>
<feature type="non-terminal residue" evidence="2">
    <location>
        <position position="1"/>
    </location>
</feature>
<feature type="region of interest" description="Disordered" evidence="1">
    <location>
        <begin position="115"/>
        <end position="168"/>
    </location>
</feature>
<dbReference type="Proteomes" id="UP000887013">
    <property type="component" value="Unassembled WGS sequence"/>
</dbReference>
<protein>
    <submittedName>
        <fullName evidence="2">Uncharacterized protein</fullName>
    </submittedName>
</protein>